<proteinExistence type="predicted"/>
<dbReference type="Proteomes" id="UP000242857">
    <property type="component" value="Unassembled WGS sequence"/>
</dbReference>
<evidence type="ECO:0000313" key="2">
    <source>
        <dbReference type="Proteomes" id="UP000242857"/>
    </source>
</evidence>
<dbReference type="OrthoDB" id="5966186at2"/>
<protein>
    <submittedName>
        <fullName evidence="1">Uncharacterized protein</fullName>
    </submittedName>
</protein>
<reference evidence="2" key="1">
    <citation type="submission" date="2016-11" db="EMBL/GenBank/DDBJ databases">
        <authorList>
            <person name="Varghese N."/>
            <person name="Submissions S."/>
        </authorList>
    </citation>
    <scope>NUCLEOTIDE SEQUENCE [LARGE SCALE GENOMIC DNA]</scope>
    <source>
        <strain evidence="2">DSM 14834</strain>
    </source>
</reference>
<organism evidence="1 2">
    <name type="scientific">Thermomonas hydrothermalis</name>
    <dbReference type="NCBI Taxonomy" id="213588"/>
    <lineage>
        <taxon>Bacteria</taxon>
        <taxon>Pseudomonadati</taxon>
        <taxon>Pseudomonadota</taxon>
        <taxon>Gammaproteobacteria</taxon>
        <taxon>Lysobacterales</taxon>
        <taxon>Lysobacteraceae</taxon>
        <taxon>Thermomonas</taxon>
    </lineage>
</organism>
<sequence length="106" mass="11221">MTDTHTPDWWLAILGRTVVWARLREREAGTAEILDAAGHTLPYDSVDSARAALLDAGFVALDGLDEDDAAERGVLLAELTPPSGADDAALIPQMVQTLARPDTAPG</sequence>
<gene>
    <name evidence="1" type="ORF">SAMN02745204_01664</name>
</gene>
<dbReference type="AlphaFoldDB" id="A0A1M4YFH4"/>
<keyword evidence="2" id="KW-1185">Reference proteome</keyword>
<name>A0A1M4YFH4_9GAMM</name>
<dbReference type="EMBL" id="FQUK01000027">
    <property type="protein sequence ID" value="SHF04216.1"/>
    <property type="molecule type" value="Genomic_DNA"/>
</dbReference>
<accession>A0A1M4YFH4</accession>
<dbReference type="RefSeq" id="WP_072756137.1">
    <property type="nucleotide sequence ID" value="NZ_FQUK01000027.1"/>
</dbReference>
<evidence type="ECO:0000313" key="1">
    <source>
        <dbReference type="EMBL" id="SHF04216.1"/>
    </source>
</evidence>
<dbReference type="STRING" id="213588.SAMN02745204_01664"/>